<sequence length="405" mass="43171">MVSAQGESTGAGPSGPLAGVRVLDLSSVVMGPLATQILGDLGAEVVSIEAEGGDTNRVMGPGPHRQLSGVSLNLLRNKRNVSLDLKDPAGREVFLRLAAVSDVVITNLRPGPLGRLRLAYDDVRAVRPDIVFCQAHGWATGSGRENAPAFDDVIQAASGISELEERVTGERVLAPTLIADKLCGVTMAYSVMAALFHRERTGEGQHIEVPMADVTSAFMLVEHGAGAIPEPALGPAGYERILTRERRSQHTSDGWINVLPFSTAHYEAIWAAGGRTDLANDPRVVTGSARIANAESLYRDVADVLVTRPTAFWLEYCTEHSIPSSAVRTVDDLVAELPIVEHPVVGSYREIPSPVRFSRTPASVRRPAPLIGEHGREVLAELGMSPAEIDALEASGVLRQPSGTR</sequence>
<dbReference type="EMBL" id="CAEZYY010000023">
    <property type="protein sequence ID" value="CAB4760964.1"/>
    <property type="molecule type" value="Genomic_DNA"/>
</dbReference>
<dbReference type="InterPro" id="IPR044855">
    <property type="entry name" value="CoA-Trfase_III_dom3_sf"/>
</dbReference>
<evidence type="ECO:0000313" key="2">
    <source>
        <dbReference type="EMBL" id="CAB4760964.1"/>
    </source>
</evidence>
<dbReference type="PANTHER" id="PTHR48207">
    <property type="entry name" value="SUCCINATE--HYDROXYMETHYLGLUTARATE COA-TRANSFERASE"/>
    <property type="match status" value="1"/>
</dbReference>
<protein>
    <submittedName>
        <fullName evidence="2">Unannotated protein</fullName>
    </submittedName>
</protein>
<dbReference type="GO" id="GO:0008410">
    <property type="term" value="F:CoA-transferase activity"/>
    <property type="evidence" value="ECO:0007669"/>
    <property type="project" value="TreeGrafter"/>
</dbReference>
<keyword evidence="1" id="KW-0808">Transferase</keyword>
<name>A0A6J6UNZ6_9ZZZZ</name>
<organism evidence="2">
    <name type="scientific">freshwater metagenome</name>
    <dbReference type="NCBI Taxonomy" id="449393"/>
    <lineage>
        <taxon>unclassified sequences</taxon>
        <taxon>metagenomes</taxon>
        <taxon>ecological metagenomes</taxon>
    </lineage>
</organism>
<gene>
    <name evidence="2" type="ORF">UFOPK2806_01658</name>
    <name evidence="3" type="ORF">UFOPK4306_01079</name>
</gene>
<accession>A0A6J6UNZ6</accession>
<dbReference type="Gene3D" id="3.30.1540.10">
    <property type="entry name" value="formyl-coa transferase, domain 3"/>
    <property type="match status" value="1"/>
</dbReference>
<dbReference type="InterPro" id="IPR003673">
    <property type="entry name" value="CoA-Trfase_fam_III"/>
</dbReference>
<dbReference type="PANTHER" id="PTHR48207:SF4">
    <property type="entry name" value="BLL6097 PROTEIN"/>
    <property type="match status" value="1"/>
</dbReference>
<dbReference type="SUPFAM" id="SSF89796">
    <property type="entry name" value="CoA-transferase family III (CaiB/BaiF)"/>
    <property type="match status" value="1"/>
</dbReference>
<dbReference type="InterPro" id="IPR050483">
    <property type="entry name" value="CoA-transferase_III_domain"/>
</dbReference>
<evidence type="ECO:0000256" key="1">
    <source>
        <dbReference type="ARBA" id="ARBA00022679"/>
    </source>
</evidence>
<proteinExistence type="predicted"/>
<dbReference type="InterPro" id="IPR023606">
    <property type="entry name" value="CoA-Trfase_III_dom_1_sf"/>
</dbReference>
<dbReference type="Gene3D" id="3.40.50.10540">
    <property type="entry name" value="Crotonobetainyl-coa:carnitine coa-transferase, domain 1"/>
    <property type="match status" value="1"/>
</dbReference>
<reference evidence="2" key="1">
    <citation type="submission" date="2020-05" db="EMBL/GenBank/DDBJ databases">
        <authorList>
            <person name="Chiriac C."/>
            <person name="Salcher M."/>
            <person name="Ghai R."/>
            <person name="Kavagutti S V."/>
        </authorList>
    </citation>
    <scope>NUCLEOTIDE SEQUENCE</scope>
</reference>
<evidence type="ECO:0000313" key="3">
    <source>
        <dbReference type="EMBL" id="CAB5061654.1"/>
    </source>
</evidence>
<dbReference type="AlphaFoldDB" id="A0A6J6UNZ6"/>
<dbReference type="EMBL" id="CAFBQP010000035">
    <property type="protein sequence ID" value="CAB5061654.1"/>
    <property type="molecule type" value="Genomic_DNA"/>
</dbReference>
<dbReference type="Pfam" id="PF02515">
    <property type="entry name" value="CoA_transf_3"/>
    <property type="match status" value="1"/>
</dbReference>